<dbReference type="KEGG" id="acab:QRX50_01635"/>
<evidence type="ECO:0000313" key="3">
    <source>
        <dbReference type="EMBL" id="WIX79540.1"/>
    </source>
</evidence>
<keyword evidence="4" id="KW-1185">Reference proteome</keyword>
<accession>A0A9Y2MSG6</accession>
<protein>
    <submittedName>
        <fullName evidence="3">Uncharacterized protein</fullName>
    </submittedName>
</protein>
<dbReference type="EMBL" id="CP127294">
    <property type="protein sequence ID" value="WIX79540.1"/>
    <property type="molecule type" value="Genomic_DNA"/>
</dbReference>
<evidence type="ECO:0000313" key="4">
    <source>
        <dbReference type="Proteomes" id="UP001236014"/>
    </source>
</evidence>
<dbReference type="RefSeq" id="WP_285970225.1">
    <property type="nucleotide sequence ID" value="NZ_CP127294.1"/>
</dbReference>
<keyword evidence="2" id="KW-0472">Membrane</keyword>
<keyword evidence="2" id="KW-1133">Transmembrane helix</keyword>
<name>A0A9Y2MSG6_9PSEU</name>
<evidence type="ECO:0000256" key="1">
    <source>
        <dbReference type="SAM" id="MobiDB-lite"/>
    </source>
</evidence>
<feature type="compositionally biased region" description="Polar residues" evidence="1">
    <location>
        <begin position="61"/>
        <end position="72"/>
    </location>
</feature>
<dbReference type="AlphaFoldDB" id="A0A9Y2MSG6"/>
<gene>
    <name evidence="3" type="ORF">QRX50_01635</name>
</gene>
<dbReference type="Proteomes" id="UP001236014">
    <property type="component" value="Chromosome"/>
</dbReference>
<keyword evidence="2" id="KW-0812">Transmembrane</keyword>
<feature type="region of interest" description="Disordered" evidence="1">
    <location>
        <begin position="54"/>
        <end position="82"/>
    </location>
</feature>
<feature type="transmembrane region" description="Helical" evidence="2">
    <location>
        <begin position="26"/>
        <end position="45"/>
    </location>
</feature>
<reference evidence="3 4" key="1">
    <citation type="submission" date="2023-06" db="EMBL/GenBank/DDBJ databases">
        <authorList>
            <person name="Oyuntsetseg B."/>
            <person name="Kim S.B."/>
        </authorList>
    </citation>
    <scope>NUCLEOTIDE SEQUENCE [LARGE SCALE GENOMIC DNA]</scope>
    <source>
        <strain evidence="3 4">2-15</strain>
    </source>
</reference>
<organism evidence="3 4">
    <name type="scientific">Amycolatopsis carbonis</name>
    <dbReference type="NCBI Taxonomy" id="715471"/>
    <lineage>
        <taxon>Bacteria</taxon>
        <taxon>Bacillati</taxon>
        <taxon>Actinomycetota</taxon>
        <taxon>Actinomycetes</taxon>
        <taxon>Pseudonocardiales</taxon>
        <taxon>Pseudonocardiaceae</taxon>
        <taxon>Amycolatopsis</taxon>
    </lineage>
</organism>
<evidence type="ECO:0000256" key="2">
    <source>
        <dbReference type="SAM" id="Phobius"/>
    </source>
</evidence>
<proteinExistence type="predicted"/>
<sequence>MPIRTNRGRTAVYRRLWGYPLRSPRHLVGTIVFLAIVVTALGIVLPKVMGKPATATPGAPGSTSVATTTSQPPGIAAPVPTTATLPTRLSSPLLTPTSAAPNPEAINVAKQWATAWVNHPAGITNADWLNGMRALTTDEFLPQMTTVDPANITATRVTGDATVQSSYTSSVVVLVPTDGPKLSITVVNTGAGWRVSDYDQAS</sequence>